<name>A0AAU9LN18_9STRA</name>
<protein>
    <recommendedName>
        <fullName evidence="3">Amine oxidase domain-containing protein</fullName>
    </recommendedName>
</protein>
<dbReference type="AlphaFoldDB" id="A0AAU9LN18"/>
<organism evidence="1 2">
    <name type="scientific">Peronospora belbahrii</name>
    <dbReference type="NCBI Taxonomy" id="622444"/>
    <lineage>
        <taxon>Eukaryota</taxon>
        <taxon>Sar</taxon>
        <taxon>Stramenopiles</taxon>
        <taxon>Oomycota</taxon>
        <taxon>Peronosporomycetes</taxon>
        <taxon>Peronosporales</taxon>
        <taxon>Peronosporaceae</taxon>
        <taxon>Peronospora</taxon>
    </lineage>
</organism>
<dbReference type="EMBL" id="CAKKTJ010000328">
    <property type="protein sequence ID" value="CAH0481376.1"/>
    <property type="molecule type" value="Genomic_DNA"/>
</dbReference>
<sequence>MKQVSGEVLESPRRRAVFEESGNVPKQEWRVFWYENNREGEGSAEAKTLFLVGSCDDLANELPRVGSSWEIGCGLVGRKLWNILDAFPVEDVFDPLRE</sequence>
<proteinExistence type="predicted"/>
<evidence type="ECO:0000313" key="2">
    <source>
        <dbReference type="Proteomes" id="UP001160483"/>
    </source>
</evidence>
<gene>
    <name evidence="1" type="ORF">PBS003_LOCUS7982</name>
</gene>
<reference evidence="1" key="1">
    <citation type="submission" date="2021-11" db="EMBL/GenBank/DDBJ databases">
        <authorList>
            <person name="Islam A."/>
            <person name="Islam S."/>
            <person name="Flora M.S."/>
            <person name="Rahman M."/>
            <person name="Ziaur R.M."/>
            <person name="Epstein J.H."/>
            <person name="Hassan M."/>
            <person name="Klassen M."/>
            <person name="Woodard K."/>
            <person name="Webb A."/>
            <person name="Webby R.J."/>
            <person name="El Zowalaty M.E."/>
        </authorList>
    </citation>
    <scope>NUCLEOTIDE SEQUENCE</scope>
    <source>
        <strain evidence="1">Pbs3</strain>
    </source>
</reference>
<dbReference type="Proteomes" id="UP001160483">
    <property type="component" value="Unassembled WGS sequence"/>
</dbReference>
<evidence type="ECO:0000313" key="1">
    <source>
        <dbReference type="EMBL" id="CAH0481376.1"/>
    </source>
</evidence>
<evidence type="ECO:0008006" key="3">
    <source>
        <dbReference type="Google" id="ProtNLM"/>
    </source>
</evidence>
<comment type="caution">
    <text evidence="1">The sequence shown here is derived from an EMBL/GenBank/DDBJ whole genome shotgun (WGS) entry which is preliminary data.</text>
</comment>
<accession>A0AAU9LN18</accession>